<dbReference type="EMBL" id="JBIGIC010000054">
    <property type="protein sequence ID" value="MFG6490624.1"/>
    <property type="molecule type" value="Genomic_DNA"/>
</dbReference>
<feature type="non-terminal residue" evidence="2">
    <location>
        <position position="109"/>
    </location>
</feature>
<accession>A0ABW7HL35</accession>
<protein>
    <submittedName>
        <fullName evidence="2">ATP-binding protein</fullName>
    </submittedName>
</protein>
<comment type="caution">
    <text evidence="2">The sequence shown here is derived from an EMBL/GenBank/DDBJ whole genome shotgun (WGS) entry which is preliminary data.</text>
</comment>
<dbReference type="InterPro" id="IPR027417">
    <property type="entry name" value="P-loop_NTPase"/>
</dbReference>
<gene>
    <name evidence="2" type="ORF">ACG04R_28460</name>
</gene>
<dbReference type="GO" id="GO:0005524">
    <property type="term" value="F:ATP binding"/>
    <property type="evidence" value="ECO:0007669"/>
    <property type="project" value="UniProtKB-KW"/>
</dbReference>
<name>A0ABW7HL35_9BURK</name>
<keyword evidence="3" id="KW-1185">Reference proteome</keyword>
<feature type="non-terminal residue" evidence="2">
    <location>
        <position position="1"/>
    </location>
</feature>
<evidence type="ECO:0000313" key="2">
    <source>
        <dbReference type="EMBL" id="MFG6490624.1"/>
    </source>
</evidence>
<proteinExistence type="predicted"/>
<dbReference type="Pfam" id="PF01695">
    <property type="entry name" value="IstB_IS21"/>
    <property type="match status" value="1"/>
</dbReference>
<reference evidence="2 3" key="1">
    <citation type="submission" date="2024-08" db="EMBL/GenBank/DDBJ databases">
        <authorList>
            <person name="Lu H."/>
        </authorList>
    </citation>
    <scope>NUCLEOTIDE SEQUENCE [LARGE SCALE GENOMIC DNA]</scope>
    <source>
        <strain evidence="2 3">BYS78W</strain>
    </source>
</reference>
<feature type="domain" description="IstB-like ATP-binding" evidence="1">
    <location>
        <begin position="2"/>
        <end position="108"/>
    </location>
</feature>
<keyword evidence="2" id="KW-0067">ATP-binding</keyword>
<organism evidence="2 3">
    <name type="scientific">Pelomonas candidula</name>
    <dbReference type="NCBI Taxonomy" id="3299025"/>
    <lineage>
        <taxon>Bacteria</taxon>
        <taxon>Pseudomonadati</taxon>
        <taxon>Pseudomonadota</taxon>
        <taxon>Betaproteobacteria</taxon>
        <taxon>Burkholderiales</taxon>
        <taxon>Sphaerotilaceae</taxon>
        <taxon>Roseateles</taxon>
    </lineage>
</organism>
<dbReference type="Proteomes" id="UP001606134">
    <property type="component" value="Unassembled WGS sequence"/>
</dbReference>
<sequence>GDRKRTRLLQRAQLKYPSATLEDASFEGIRGIDRAALWGPALATWIERGVTICFAGATGGGKTGWACALALSACRQGASALYLRVPRLAEELRILHGAGSFRRGLQQLA</sequence>
<evidence type="ECO:0000313" key="3">
    <source>
        <dbReference type="Proteomes" id="UP001606134"/>
    </source>
</evidence>
<evidence type="ECO:0000259" key="1">
    <source>
        <dbReference type="Pfam" id="PF01695"/>
    </source>
</evidence>
<dbReference type="RefSeq" id="WP_394418201.1">
    <property type="nucleotide sequence ID" value="NZ_JBIGIC010000054.1"/>
</dbReference>
<dbReference type="SUPFAM" id="SSF52540">
    <property type="entry name" value="P-loop containing nucleoside triphosphate hydrolases"/>
    <property type="match status" value="1"/>
</dbReference>
<dbReference type="InterPro" id="IPR002611">
    <property type="entry name" value="IstB_ATP-bd"/>
</dbReference>
<dbReference type="Gene3D" id="3.40.50.300">
    <property type="entry name" value="P-loop containing nucleotide triphosphate hydrolases"/>
    <property type="match status" value="1"/>
</dbReference>
<keyword evidence="2" id="KW-0547">Nucleotide-binding</keyword>